<comment type="caution">
    <text evidence="3">The sequence shown here is derived from an EMBL/GenBank/DDBJ whole genome shotgun (WGS) entry which is preliminary data.</text>
</comment>
<evidence type="ECO:0000256" key="1">
    <source>
        <dbReference type="ARBA" id="ARBA00023295"/>
    </source>
</evidence>
<reference evidence="3 4" key="2">
    <citation type="journal article" date="2015" name="BMC Genomics">
        <title>Analysis of three genomes within the thermophilic bacterial species Caldanaerobacter subterraneus with a focus on carbon monoxide dehydrogenase evolution and hydrolase diversity.</title>
        <authorList>
            <person name="Sant'Anna F.H."/>
            <person name="Lebedinsky A.V."/>
            <person name="Sokolova T.G."/>
            <person name="Robb F.T."/>
            <person name="Gonzalez J.M."/>
        </authorList>
    </citation>
    <scope>NUCLEOTIDE SEQUENCE [LARGE SCALE GENOMIC DNA]</scope>
    <source>
        <strain evidence="3 4">DSM 12653</strain>
    </source>
</reference>
<evidence type="ECO:0000313" key="4">
    <source>
        <dbReference type="Proteomes" id="UP000010146"/>
    </source>
</evidence>
<reference evidence="4" key="3">
    <citation type="submission" date="2015-02" db="EMBL/GenBank/DDBJ databases">
        <title>Genome analysis of three genomes within the thermophilic hydrogenogenic bacterial species Caldanaerobacter subterraneus.</title>
        <authorList>
            <person name="Sant'Anna F.H."/>
            <person name="Lebedinsky A."/>
            <person name="Sokolova T."/>
            <person name="Robb F.T."/>
            <person name="Gonzalez J.M."/>
        </authorList>
    </citation>
    <scope>NUCLEOTIDE SEQUENCE [LARGE SCALE GENOMIC DNA]</scope>
    <source>
        <strain evidence="4">DSM 12653</strain>
    </source>
</reference>
<dbReference type="SUPFAM" id="SSF49785">
    <property type="entry name" value="Galactose-binding domain-like"/>
    <property type="match status" value="1"/>
</dbReference>
<dbReference type="Pfam" id="PF00754">
    <property type="entry name" value="F5_F8_type_C"/>
    <property type="match status" value="1"/>
</dbReference>
<reference evidence="3 4" key="1">
    <citation type="submission" date="2008-07" db="EMBL/GenBank/DDBJ databases">
        <authorList>
            <person name="Gonzalez J."/>
            <person name="Sokolova T."/>
            <person name="Ferriera S."/>
            <person name="Johnson J."/>
            <person name="Kravitz S."/>
            <person name="Beeson K."/>
            <person name="Sutton G."/>
            <person name="Rogers Y.-H."/>
            <person name="Friedman R."/>
            <person name="Frazier M."/>
            <person name="Venter J.C."/>
        </authorList>
    </citation>
    <scope>NUCLEOTIDE SEQUENCE [LARGE SCALE GENOMIC DNA]</scope>
    <source>
        <strain evidence="3 4">DSM 12653</strain>
    </source>
</reference>
<evidence type="ECO:0000313" key="3">
    <source>
        <dbReference type="EMBL" id="KKC28763.1"/>
    </source>
</evidence>
<dbReference type="RefSeq" id="WP_009609788.1">
    <property type="nucleotide sequence ID" value="NZ_ABXP02000115.1"/>
</dbReference>
<feature type="domain" description="F5/8 type C" evidence="2">
    <location>
        <begin position="74"/>
        <end position="184"/>
    </location>
</feature>
<gene>
    <name evidence="3" type="ORF">CDSM653_02145</name>
</gene>
<dbReference type="Gene3D" id="2.60.120.260">
    <property type="entry name" value="Galactose-binding domain-like"/>
    <property type="match status" value="1"/>
</dbReference>
<keyword evidence="1" id="KW-0326">Glycosidase</keyword>
<dbReference type="InterPro" id="IPR032329">
    <property type="entry name" value="DUF4855"/>
</dbReference>
<dbReference type="InterPro" id="IPR000421">
    <property type="entry name" value="FA58C"/>
</dbReference>
<name>B7R6B6_9THEO</name>
<accession>B7R6B6</accession>
<sequence>MEKMNIKRLLSLAVLIVFLITMVPIEGSAKKDKRNEGEEIINLALGKNYQVNTLYPPDEYYTKVHEVNYPDNGNKLTDGQYGSLSFTDKAYVGYLFQGFRDITIDLEAPATVEEIALNVLQDVPVGIYFPQEVEIYLSMDGQKWEFLGMAYSEVLTSEKGPIKQKISKMDINKIARYVKIIVPVEGWLFVDEVEVWGTNSLSGNKLKANIKEILPFSNKKLKGYPKPKDVGGIENEVLIYTGDWEYDKPGENWISFTKEDFKPYVAYLDKDLKPKDVMFDTFLFVPYSKLPDGATFNPTGGKPTNKTHFEYFLNRLFRAEYELGALNEAVKEFKKELNSPKYKEYRAKVVITIPFPRTDQSDFGDIDGSGISLNLNVSEVGEEQALINREKVVKWFIDEVYKRWETAGYDELELAGFYWDVEYVPYHLSSLEGKLIKSTAEYIHSKGGTFQWIPYYFARGWYKWNQLGFDGALMQPNYMWVETGKDRLDTILKATNDYGLGIEMEMSDAVLTDSKMREKYYTYIDKAFEYKYAGKAYTAFYQQVKTLLKAAKSSDPGAREVYDRTYNFLKGRQ</sequence>
<dbReference type="InterPro" id="IPR008979">
    <property type="entry name" value="Galactose-bd-like_sf"/>
</dbReference>
<dbReference type="Pfam" id="PF16147">
    <property type="entry name" value="DUF4855"/>
    <property type="match status" value="1"/>
</dbReference>
<keyword evidence="1" id="KW-0378">Hydrolase</keyword>
<dbReference type="AlphaFoldDB" id="B7R6B6"/>
<organism evidence="3 4">
    <name type="scientific">Caldanaerobacter subterraneus subsp. pacificus DSM 12653</name>
    <dbReference type="NCBI Taxonomy" id="391606"/>
    <lineage>
        <taxon>Bacteria</taxon>
        <taxon>Bacillati</taxon>
        <taxon>Bacillota</taxon>
        <taxon>Clostridia</taxon>
        <taxon>Thermoanaerobacterales</taxon>
        <taxon>Thermoanaerobacteraceae</taxon>
        <taxon>Caldanaerobacter</taxon>
    </lineage>
</organism>
<dbReference type="Proteomes" id="UP000010146">
    <property type="component" value="Unassembled WGS sequence"/>
</dbReference>
<dbReference type="GO" id="GO:0016798">
    <property type="term" value="F:hydrolase activity, acting on glycosyl bonds"/>
    <property type="evidence" value="ECO:0007669"/>
    <property type="project" value="UniProtKB-KW"/>
</dbReference>
<dbReference type="EMBL" id="ABXP02000115">
    <property type="protein sequence ID" value="KKC28763.1"/>
    <property type="molecule type" value="Genomic_DNA"/>
</dbReference>
<evidence type="ECO:0000259" key="2">
    <source>
        <dbReference type="Pfam" id="PF00754"/>
    </source>
</evidence>
<proteinExistence type="predicted"/>
<protein>
    <recommendedName>
        <fullName evidence="2">F5/8 type C domain-containing protein</fullName>
    </recommendedName>
</protein>